<sequence length="411" mass="45687">MGHDTVGFRWTFPVQVGLTGVSLLFFIISAIAFHFQLRRICRDPEVYAHQSASFGSLILAIIRGFFAFGLAIGMLYVTSTVLKTHSRSFFELPFSRNSPQGLVMKEGFTDLDPRNLFQCPESNFNDVKAVLCSMDRSVMILALVVAILAILEATVVLYFDTSARASLEAIAGKGKTRVDRSEYSGQQIQHAPLSQQQDQYIDLERYPQVSSSSPSSSSSTTASLSVKQGSGYKCYNYAWCYISHAKDIISIILGCLIFFEVALTIKHGEKNSATNTLPHETIVISPPPVQPLQQPYYQQQQQGYYYPQLQQQQSMPLQQLDQQSHYGMQDQLVPPYQQPYYQIPAQPQQQQYDNTVGRHPPPPQVPGSMITTTPQPGAQPIIPYTSPGTTVAVSPVLPTEGYPMPPLPSHP</sequence>
<feature type="transmembrane region" description="Helical" evidence="1">
    <location>
        <begin position="54"/>
        <end position="77"/>
    </location>
</feature>
<dbReference type="EMBL" id="JAAAJA010000726">
    <property type="protein sequence ID" value="KAG0250086.1"/>
    <property type="molecule type" value="Genomic_DNA"/>
</dbReference>
<evidence type="ECO:0000313" key="3">
    <source>
        <dbReference type="Proteomes" id="UP000726737"/>
    </source>
</evidence>
<accession>A0A9P6PQQ1</accession>
<keyword evidence="3" id="KW-1185">Reference proteome</keyword>
<name>A0A9P6PQQ1_9FUNG</name>
<feature type="transmembrane region" description="Helical" evidence="1">
    <location>
        <begin position="12"/>
        <end position="33"/>
    </location>
</feature>
<gene>
    <name evidence="2" type="ORF">BG011_008660</name>
</gene>
<dbReference type="OrthoDB" id="2441444at2759"/>
<comment type="caution">
    <text evidence="2">The sequence shown here is derived from an EMBL/GenBank/DDBJ whole genome shotgun (WGS) entry which is preliminary data.</text>
</comment>
<proteinExistence type="predicted"/>
<keyword evidence="1" id="KW-0812">Transmembrane</keyword>
<dbReference type="AlphaFoldDB" id="A0A9P6PQQ1"/>
<keyword evidence="1" id="KW-1133">Transmembrane helix</keyword>
<evidence type="ECO:0000256" key="1">
    <source>
        <dbReference type="SAM" id="Phobius"/>
    </source>
</evidence>
<dbReference type="Proteomes" id="UP000726737">
    <property type="component" value="Unassembled WGS sequence"/>
</dbReference>
<feature type="transmembrane region" description="Helical" evidence="1">
    <location>
        <begin position="138"/>
        <end position="159"/>
    </location>
</feature>
<keyword evidence="1" id="KW-0472">Membrane</keyword>
<protein>
    <submittedName>
        <fullName evidence="2">Uncharacterized protein</fullName>
    </submittedName>
</protein>
<evidence type="ECO:0000313" key="2">
    <source>
        <dbReference type="EMBL" id="KAG0250086.1"/>
    </source>
</evidence>
<organism evidence="2 3">
    <name type="scientific">Mortierella polycephala</name>
    <dbReference type="NCBI Taxonomy" id="41804"/>
    <lineage>
        <taxon>Eukaryota</taxon>
        <taxon>Fungi</taxon>
        <taxon>Fungi incertae sedis</taxon>
        <taxon>Mucoromycota</taxon>
        <taxon>Mortierellomycotina</taxon>
        <taxon>Mortierellomycetes</taxon>
        <taxon>Mortierellales</taxon>
        <taxon>Mortierellaceae</taxon>
        <taxon>Mortierella</taxon>
    </lineage>
</organism>
<reference evidence="2" key="1">
    <citation type="journal article" date="2020" name="Fungal Divers.">
        <title>Resolving the Mortierellaceae phylogeny through synthesis of multi-gene phylogenetics and phylogenomics.</title>
        <authorList>
            <person name="Vandepol N."/>
            <person name="Liber J."/>
            <person name="Desiro A."/>
            <person name="Na H."/>
            <person name="Kennedy M."/>
            <person name="Barry K."/>
            <person name="Grigoriev I.V."/>
            <person name="Miller A.N."/>
            <person name="O'Donnell K."/>
            <person name="Stajich J.E."/>
            <person name="Bonito G."/>
        </authorList>
    </citation>
    <scope>NUCLEOTIDE SEQUENCE</scope>
    <source>
        <strain evidence="2">KOD948</strain>
    </source>
</reference>